<proteinExistence type="inferred from homology"/>
<dbReference type="InterPro" id="IPR036312">
    <property type="entry name" value="Bifun_inhib/LTP/seed_sf"/>
</dbReference>
<sequence length="93" mass="9647">MAMMIKSSSAMLLMLIVVTAMTETARSQTCSSELSNLSVCAPFVVSGGGQNIMPSAECCTSLQQVDRGCLCNTLRITAQIPAACNLPPVTCGS</sequence>
<dbReference type="EMBL" id="JACGCM010002894">
    <property type="protein sequence ID" value="KAF6133965.1"/>
    <property type="molecule type" value="Genomic_DNA"/>
</dbReference>
<evidence type="ECO:0000313" key="6">
    <source>
        <dbReference type="EMBL" id="KAF6133965.1"/>
    </source>
</evidence>
<organism evidence="6 7">
    <name type="scientific">Kingdonia uniflora</name>
    <dbReference type="NCBI Taxonomy" id="39325"/>
    <lineage>
        <taxon>Eukaryota</taxon>
        <taxon>Viridiplantae</taxon>
        <taxon>Streptophyta</taxon>
        <taxon>Embryophyta</taxon>
        <taxon>Tracheophyta</taxon>
        <taxon>Spermatophyta</taxon>
        <taxon>Magnoliopsida</taxon>
        <taxon>Ranunculales</taxon>
        <taxon>Circaeasteraceae</taxon>
        <taxon>Kingdonia</taxon>
    </lineage>
</organism>
<dbReference type="Gene3D" id="1.10.110.10">
    <property type="entry name" value="Plant lipid-transfer and hydrophobic proteins"/>
    <property type="match status" value="1"/>
</dbReference>
<dbReference type="SMART" id="SM00499">
    <property type="entry name" value="AAI"/>
    <property type="match status" value="1"/>
</dbReference>
<dbReference type="PANTHER" id="PTHR35501:SF3">
    <property type="entry name" value="PROTEIN YY1"/>
    <property type="match status" value="1"/>
</dbReference>
<dbReference type="GO" id="GO:0005576">
    <property type="term" value="C:extracellular region"/>
    <property type="evidence" value="ECO:0007669"/>
    <property type="project" value="UniProtKB-SubCell"/>
</dbReference>
<evidence type="ECO:0000313" key="7">
    <source>
        <dbReference type="Proteomes" id="UP000541444"/>
    </source>
</evidence>
<feature type="chain" id="PRO_5029754286" description="Bifunctional inhibitor/plant lipid transfer protein/seed storage helical domain-containing protein" evidence="4">
    <location>
        <begin position="28"/>
        <end position="93"/>
    </location>
</feature>
<keyword evidence="2" id="KW-0964">Secreted</keyword>
<dbReference type="OrthoDB" id="1873458at2759"/>
<keyword evidence="7" id="KW-1185">Reference proteome</keyword>
<evidence type="ECO:0000256" key="2">
    <source>
        <dbReference type="ARBA" id="ARBA00022525"/>
    </source>
</evidence>
<gene>
    <name evidence="6" type="ORF">GIB67_040729</name>
</gene>
<name>A0A7J7KUD2_9MAGN</name>
<protein>
    <recommendedName>
        <fullName evidence="5">Bifunctional inhibitor/plant lipid transfer protein/seed storage helical domain-containing protein</fullName>
    </recommendedName>
</protein>
<evidence type="ECO:0000259" key="5">
    <source>
        <dbReference type="SMART" id="SM00499"/>
    </source>
</evidence>
<dbReference type="Pfam" id="PF14368">
    <property type="entry name" value="LTP_2"/>
    <property type="match status" value="1"/>
</dbReference>
<comment type="caution">
    <text evidence="6">The sequence shown here is derived from an EMBL/GenBank/DDBJ whole genome shotgun (WGS) entry which is preliminary data.</text>
</comment>
<evidence type="ECO:0000256" key="3">
    <source>
        <dbReference type="ARBA" id="ARBA00038300"/>
    </source>
</evidence>
<feature type="signal peptide" evidence="4">
    <location>
        <begin position="1"/>
        <end position="27"/>
    </location>
</feature>
<evidence type="ECO:0000256" key="4">
    <source>
        <dbReference type="SAM" id="SignalP"/>
    </source>
</evidence>
<comment type="similarity">
    <text evidence="3">Belongs to the A9/FIL1 family.</text>
</comment>
<dbReference type="SUPFAM" id="SSF47699">
    <property type="entry name" value="Bifunctional inhibitor/lipid-transfer protein/seed storage 2S albumin"/>
    <property type="match status" value="1"/>
</dbReference>
<comment type="subcellular location">
    <subcellularLocation>
        <location evidence="1">Secreted</location>
    </subcellularLocation>
</comment>
<feature type="domain" description="Bifunctional inhibitor/plant lipid transfer protein/seed storage helical" evidence="5">
    <location>
        <begin position="30"/>
        <end position="91"/>
    </location>
</feature>
<dbReference type="Proteomes" id="UP000541444">
    <property type="component" value="Unassembled WGS sequence"/>
</dbReference>
<dbReference type="InterPro" id="IPR016140">
    <property type="entry name" value="Bifunc_inhib/LTP/seed_store"/>
</dbReference>
<dbReference type="PANTHER" id="PTHR35501">
    <property type="entry name" value="PROTEIN YY1"/>
    <property type="match status" value="1"/>
</dbReference>
<accession>A0A7J7KUD2</accession>
<reference evidence="6 7" key="1">
    <citation type="journal article" date="2020" name="IScience">
        <title>Genome Sequencing of the Endangered Kingdonia uniflora (Circaeasteraceae, Ranunculales) Reveals Potential Mechanisms of Evolutionary Specialization.</title>
        <authorList>
            <person name="Sun Y."/>
            <person name="Deng T."/>
            <person name="Zhang A."/>
            <person name="Moore M.J."/>
            <person name="Landis J.B."/>
            <person name="Lin N."/>
            <person name="Zhang H."/>
            <person name="Zhang X."/>
            <person name="Huang J."/>
            <person name="Zhang X."/>
            <person name="Sun H."/>
            <person name="Wang H."/>
        </authorList>
    </citation>
    <scope>NUCLEOTIDE SEQUENCE [LARGE SCALE GENOMIC DNA]</scope>
    <source>
        <strain evidence="6">TB1705</strain>
        <tissue evidence="6">Leaf</tissue>
    </source>
</reference>
<keyword evidence="4" id="KW-0732">Signal</keyword>
<dbReference type="AlphaFoldDB" id="A0A7J7KUD2"/>
<evidence type="ECO:0000256" key="1">
    <source>
        <dbReference type="ARBA" id="ARBA00004613"/>
    </source>
</evidence>